<keyword evidence="3 4" id="KW-0378">Hydrolase</keyword>
<dbReference type="InterPro" id="IPR037004">
    <property type="entry name" value="Exonuc_VII_ssu_sf"/>
</dbReference>
<dbReference type="GO" id="GO:0005829">
    <property type="term" value="C:cytosol"/>
    <property type="evidence" value="ECO:0007669"/>
    <property type="project" value="TreeGrafter"/>
</dbReference>
<dbReference type="NCBIfam" id="TIGR01280">
    <property type="entry name" value="xseB"/>
    <property type="match status" value="1"/>
</dbReference>
<dbReference type="HAMAP" id="MF_00337">
    <property type="entry name" value="Exonuc_7_S"/>
    <property type="match status" value="1"/>
</dbReference>
<dbReference type="Gene3D" id="1.10.287.1040">
    <property type="entry name" value="Exonuclease VII, small subunit"/>
    <property type="match status" value="1"/>
</dbReference>
<dbReference type="Pfam" id="PF02609">
    <property type="entry name" value="Exonuc_VII_S"/>
    <property type="match status" value="1"/>
</dbReference>
<keyword evidence="1" id="KW-0963">Cytoplasm</keyword>
<accession>A0A7G9YWG3</accession>
<dbReference type="GO" id="GO:0006308">
    <property type="term" value="P:DNA catabolic process"/>
    <property type="evidence" value="ECO:0007669"/>
    <property type="project" value="InterPro"/>
</dbReference>
<reference evidence="4" key="1">
    <citation type="submission" date="2020-06" db="EMBL/GenBank/DDBJ databases">
        <title>Unique genomic features of the anaerobic methanotrophic archaea.</title>
        <authorList>
            <person name="Chadwick G.L."/>
            <person name="Skennerton C.T."/>
            <person name="Laso-Perez R."/>
            <person name="Leu A.O."/>
            <person name="Speth D.R."/>
            <person name="Yu H."/>
            <person name="Morgan-Lang C."/>
            <person name="Hatzenpichler R."/>
            <person name="Goudeau D."/>
            <person name="Malmstrom R."/>
            <person name="Brazelton W.J."/>
            <person name="Woyke T."/>
            <person name="Hallam S.J."/>
            <person name="Tyson G.W."/>
            <person name="Wegener G."/>
            <person name="Boetius A."/>
            <person name="Orphan V."/>
        </authorList>
    </citation>
    <scope>NUCLEOTIDE SEQUENCE</scope>
</reference>
<organism evidence="4">
    <name type="scientific">Candidatus Methanophagaceae archaeon ANME-1 ERB6</name>
    <dbReference type="NCBI Taxonomy" id="2759912"/>
    <lineage>
        <taxon>Archaea</taxon>
        <taxon>Methanobacteriati</taxon>
        <taxon>Methanobacteriota</taxon>
        <taxon>Stenosarchaea group</taxon>
        <taxon>Methanomicrobia</taxon>
        <taxon>Candidatus Methanophagales</taxon>
        <taxon>Candidatus Methanophagaceae</taxon>
    </lineage>
</organism>
<dbReference type="PANTHER" id="PTHR34137:SF1">
    <property type="entry name" value="EXODEOXYRIBONUCLEASE 7 SMALL SUBUNIT"/>
    <property type="match status" value="1"/>
</dbReference>
<dbReference type="SUPFAM" id="SSF116842">
    <property type="entry name" value="XseB-like"/>
    <property type="match status" value="1"/>
</dbReference>
<evidence type="ECO:0000256" key="3">
    <source>
        <dbReference type="ARBA" id="ARBA00022801"/>
    </source>
</evidence>
<protein>
    <submittedName>
        <fullName evidence="4">Exodeoxyribonuclease 7 small subunit</fullName>
        <ecNumber evidence="4">3.1.11.6</ecNumber>
    </submittedName>
</protein>
<evidence type="ECO:0000256" key="2">
    <source>
        <dbReference type="ARBA" id="ARBA00022722"/>
    </source>
</evidence>
<dbReference type="AlphaFoldDB" id="A0A7G9YWG3"/>
<evidence type="ECO:0000256" key="1">
    <source>
        <dbReference type="ARBA" id="ARBA00022490"/>
    </source>
</evidence>
<dbReference type="InterPro" id="IPR003761">
    <property type="entry name" value="Exonuc_VII_S"/>
</dbReference>
<keyword evidence="2" id="KW-0540">Nuclease</keyword>
<gene>
    <name evidence="4" type="primary">xseB</name>
    <name evidence="4" type="ORF">CJELADDK_00026</name>
</gene>
<dbReference type="EC" id="3.1.11.6" evidence="4"/>
<proteinExistence type="inferred from homology"/>
<dbReference type="GO" id="GO:0008855">
    <property type="term" value="F:exodeoxyribonuclease VII activity"/>
    <property type="evidence" value="ECO:0007669"/>
    <property type="project" value="UniProtKB-EC"/>
</dbReference>
<dbReference type="PIRSF" id="PIRSF006488">
    <property type="entry name" value="Exonuc_VII_S"/>
    <property type="match status" value="1"/>
</dbReference>
<sequence>MEEKEEEEEKGITFEDAMKKLETIAETLGEGNLPLDDSLKMFEEGMELCKFCNTKLDEAGYKVEKLMEKEGGEISVEEFKTEE</sequence>
<evidence type="ECO:0000313" key="4">
    <source>
        <dbReference type="EMBL" id="QNO52347.1"/>
    </source>
</evidence>
<dbReference type="PANTHER" id="PTHR34137">
    <property type="entry name" value="EXODEOXYRIBONUCLEASE 7 SMALL SUBUNIT"/>
    <property type="match status" value="1"/>
</dbReference>
<name>A0A7G9YWG3_9EURY</name>
<dbReference type="GO" id="GO:0009318">
    <property type="term" value="C:exodeoxyribonuclease VII complex"/>
    <property type="evidence" value="ECO:0007669"/>
    <property type="project" value="InterPro"/>
</dbReference>
<dbReference type="EMBL" id="MT631508">
    <property type="protein sequence ID" value="QNO52347.1"/>
    <property type="molecule type" value="Genomic_DNA"/>
</dbReference>